<evidence type="ECO:0000313" key="1">
    <source>
        <dbReference type="EMBL" id="KAF7772140.1"/>
    </source>
</evidence>
<dbReference type="RefSeq" id="WP_010362906.1">
    <property type="nucleotide sequence ID" value="NZ_AHBZ03000015.1"/>
</dbReference>
<evidence type="ECO:0000313" key="2">
    <source>
        <dbReference type="Proteomes" id="UP000016487"/>
    </source>
</evidence>
<dbReference type="Proteomes" id="UP000016487">
    <property type="component" value="Unassembled WGS sequence"/>
</dbReference>
<accession>A0AAD4AJJ2</accession>
<reference evidence="1" key="1">
    <citation type="journal article" date="2012" name="J. Bacteriol.">
        <title>Genome sequences of type strains of seven species of the marine bacterium Pseudoalteromonas.</title>
        <authorList>
            <person name="Xie B.B."/>
            <person name="Shu Y.L."/>
            <person name="Qin Q.L."/>
            <person name="Rong J.C."/>
            <person name="Zhang X.Y."/>
            <person name="Chen X.L."/>
            <person name="Shi M."/>
            <person name="He H.L."/>
            <person name="Zhou B.C."/>
            <person name="Zhang Y.Z."/>
        </authorList>
    </citation>
    <scope>NUCLEOTIDE SEQUENCE</scope>
    <source>
        <strain evidence="1">DSM 8771</strain>
    </source>
</reference>
<dbReference type="AlphaFoldDB" id="A0AAD4AJJ2"/>
<comment type="caution">
    <text evidence="1">The sequence shown here is derived from an EMBL/GenBank/DDBJ whole genome shotgun (WGS) entry which is preliminary data.</text>
</comment>
<gene>
    <name evidence="1" type="ORF">PCIT_a2150</name>
</gene>
<reference evidence="1" key="2">
    <citation type="submission" date="2015-03" db="EMBL/GenBank/DDBJ databases">
        <title>Genome sequence of Pseudoalteromonas citrea.</title>
        <authorList>
            <person name="Xie B.-B."/>
            <person name="Rong J.-C."/>
            <person name="Qin Q.-L."/>
            <person name="Zhang Y.-Z."/>
        </authorList>
    </citation>
    <scope>NUCLEOTIDE SEQUENCE</scope>
    <source>
        <strain evidence="1">DSM 8771</strain>
    </source>
</reference>
<dbReference type="EMBL" id="AHBZ03000015">
    <property type="protein sequence ID" value="KAF7772140.1"/>
    <property type="molecule type" value="Genomic_DNA"/>
</dbReference>
<proteinExistence type="predicted"/>
<name>A0AAD4AJJ2_9GAMM</name>
<protein>
    <submittedName>
        <fullName evidence="1">Uncharacterized protein</fullName>
    </submittedName>
</protein>
<sequence>MLEKNNYTGPSLRVGLHLCEELFEKLKWEYSQLQDDWSNSYITFNFVLTANHLYADWVTSQGTKIQRQKVNRLPDLGKQLFAVLRDVANASKHWKLDGKNDKKKVVESVSKPIIGDWFAYFISGPVPYISVGEANPSLPELASVTIKCFEWILVSEELNFPIKLAEELQLVFLPRRN</sequence>
<organism evidence="1 2">
    <name type="scientific">Pseudoalteromonas citrea</name>
    <dbReference type="NCBI Taxonomy" id="43655"/>
    <lineage>
        <taxon>Bacteria</taxon>
        <taxon>Pseudomonadati</taxon>
        <taxon>Pseudomonadota</taxon>
        <taxon>Gammaproteobacteria</taxon>
        <taxon>Alteromonadales</taxon>
        <taxon>Pseudoalteromonadaceae</taxon>
        <taxon>Pseudoalteromonas</taxon>
    </lineage>
</organism>